<feature type="region of interest" description="Disordered" evidence="4">
    <location>
        <begin position="1"/>
        <end position="25"/>
    </location>
</feature>
<evidence type="ECO:0000256" key="2">
    <source>
        <dbReference type="ARBA" id="ARBA00022980"/>
    </source>
</evidence>
<proteinExistence type="inferred from homology"/>
<dbReference type="SUPFAM" id="SSF143800">
    <property type="entry name" value="L28p-like"/>
    <property type="match status" value="1"/>
</dbReference>
<reference evidence="6" key="1">
    <citation type="submission" date="2013-03" db="EMBL/GenBank/DDBJ databases">
        <title>Genome sequence of Chthonomonas calidirosea, the first sequenced genome from the Armatimonadetes phylum (formally candidate division OP10).</title>
        <authorList>
            <person name="Lee K.C.Y."/>
            <person name="Morgan X.C."/>
            <person name="Dunfield P.F."/>
            <person name="Tamas I."/>
            <person name="Houghton K.M."/>
            <person name="Vyssotski M."/>
            <person name="Ryan J.L.J."/>
            <person name="Lagutin K."/>
            <person name="McDonald I.R."/>
            <person name="Stott M.B."/>
        </authorList>
    </citation>
    <scope>NUCLEOTIDE SEQUENCE [LARGE SCALE GENOMIC DNA]</scope>
    <source>
        <strain evidence="6">DSM 23976 / ICMP 18418 / T49</strain>
    </source>
</reference>
<name>S0EY56_CHTCT</name>
<dbReference type="PATRIC" id="fig|1303518.3.peg.1463"/>
<dbReference type="Proteomes" id="UP000014227">
    <property type="component" value="Chromosome I"/>
</dbReference>
<dbReference type="GO" id="GO:0003735">
    <property type="term" value="F:structural constituent of ribosome"/>
    <property type="evidence" value="ECO:0007669"/>
    <property type="project" value="InterPro"/>
</dbReference>
<dbReference type="InterPro" id="IPR037147">
    <property type="entry name" value="Ribosomal_bL28_sf"/>
</dbReference>
<evidence type="ECO:0000256" key="3">
    <source>
        <dbReference type="ARBA" id="ARBA00023274"/>
    </source>
</evidence>
<dbReference type="InParanoid" id="S0EY56"/>
<dbReference type="KEGG" id="ccz:CCALI_01433"/>
<evidence type="ECO:0000313" key="6">
    <source>
        <dbReference type="Proteomes" id="UP000014227"/>
    </source>
</evidence>
<dbReference type="InterPro" id="IPR026569">
    <property type="entry name" value="Ribosomal_bL28"/>
</dbReference>
<dbReference type="HOGENOM" id="CLU_2421653_0_0_0"/>
<dbReference type="RefSeq" id="WP_016482787.1">
    <property type="nucleotide sequence ID" value="NC_021487.1"/>
</dbReference>
<dbReference type="Pfam" id="PF00830">
    <property type="entry name" value="Ribosomal_L28"/>
    <property type="match status" value="1"/>
</dbReference>
<keyword evidence="3" id="KW-0687">Ribonucleoprotein</keyword>
<comment type="similarity">
    <text evidence="1">Belongs to the bacterial ribosomal protein bL28 family.</text>
</comment>
<keyword evidence="6" id="KW-1185">Reference proteome</keyword>
<dbReference type="Gene3D" id="2.30.170.40">
    <property type="entry name" value="Ribosomal protein L28/L24"/>
    <property type="match status" value="1"/>
</dbReference>
<dbReference type="GO" id="GO:0005840">
    <property type="term" value="C:ribosome"/>
    <property type="evidence" value="ECO:0007669"/>
    <property type="project" value="UniProtKB-KW"/>
</dbReference>
<keyword evidence="2 5" id="KW-0689">Ribosomal protein</keyword>
<evidence type="ECO:0000256" key="4">
    <source>
        <dbReference type="SAM" id="MobiDB-lite"/>
    </source>
</evidence>
<evidence type="ECO:0000313" key="5">
    <source>
        <dbReference type="EMBL" id="CCW35249.1"/>
    </source>
</evidence>
<dbReference type="GO" id="GO:1990904">
    <property type="term" value="C:ribonucleoprotein complex"/>
    <property type="evidence" value="ECO:0007669"/>
    <property type="project" value="UniProtKB-KW"/>
</dbReference>
<protein>
    <submittedName>
        <fullName evidence="5">LSU ribosomal protein L28P</fullName>
    </submittedName>
</protein>
<evidence type="ECO:0000256" key="1">
    <source>
        <dbReference type="ARBA" id="ARBA00008760"/>
    </source>
</evidence>
<dbReference type="STRING" id="454171.CP488_02663"/>
<gene>
    <name evidence="5" type="ORF">CCALI_01433</name>
</gene>
<sequence length="91" mass="10263">MSRVCQVSGVGPMKGHRKRHPHSGAWKLRAPKKNHTFVPNLQTVTVQTPEGKVRLKVTTSVLTSHEFQDYLSGVKPLPEEIIKKARPRSKK</sequence>
<organism evidence="5 6">
    <name type="scientific">Chthonomonas calidirosea (strain DSM 23976 / ICMP 18418 / T49)</name>
    <dbReference type="NCBI Taxonomy" id="1303518"/>
    <lineage>
        <taxon>Bacteria</taxon>
        <taxon>Bacillati</taxon>
        <taxon>Armatimonadota</taxon>
        <taxon>Chthonomonadia</taxon>
        <taxon>Chthonomonadales</taxon>
        <taxon>Chthonomonadaceae</taxon>
        <taxon>Chthonomonas</taxon>
    </lineage>
</organism>
<dbReference type="OrthoDB" id="9797491at2"/>
<dbReference type="AlphaFoldDB" id="S0EY56"/>
<dbReference type="EMBL" id="HF951689">
    <property type="protein sequence ID" value="CCW35249.1"/>
    <property type="molecule type" value="Genomic_DNA"/>
</dbReference>
<dbReference type="eggNOG" id="COG0227">
    <property type="taxonomic scope" value="Bacteria"/>
</dbReference>
<dbReference type="InterPro" id="IPR034704">
    <property type="entry name" value="Ribosomal_bL28/bL31-like_sf"/>
</dbReference>
<accession>S0EY56</accession>